<feature type="chain" id="PRO_5008100478" description="BT-3987-like N-terminal domain-containing protein" evidence="1">
    <location>
        <begin position="22"/>
        <end position="188"/>
    </location>
</feature>
<feature type="domain" description="BT-3987-like N-terminal" evidence="2">
    <location>
        <begin position="62"/>
        <end position="165"/>
    </location>
</feature>
<dbReference type="InterPro" id="IPR013728">
    <property type="entry name" value="BT_3987-like_N"/>
</dbReference>
<dbReference type="Proteomes" id="UP000078459">
    <property type="component" value="Unassembled WGS sequence"/>
</dbReference>
<reference evidence="3 4" key="2">
    <citation type="submission" date="2016-06" db="EMBL/GenBank/DDBJ databases">
        <title>Pedobacter psychrophilus sp. nov., isolated from Antarctic fragmentary rock.</title>
        <authorList>
            <person name="Svec P."/>
        </authorList>
    </citation>
    <scope>NUCLEOTIDE SEQUENCE [LARGE SCALE GENOMIC DNA]</scope>
    <source>
        <strain evidence="3 4">CCM 8644</strain>
    </source>
</reference>
<dbReference type="PROSITE" id="PS51257">
    <property type="entry name" value="PROKAR_LIPOPROTEIN"/>
    <property type="match status" value="1"/>
</dbReference>
<dbReference type="OrthoDB" id="660167at2"/>
<evidence type="ECO:0000313" key="3">
    <source>
        <dbReference type="EMBL" id="OAQ40306.1"/>
    </source>
</evidence>
<evidence type="ECO:0000256" key="1">
    <source>
        <dbReference type="SAM" id="SignalP"/>
    </source>
</evidence>
<dbReference type="Pfam" id="PF08522">
    <property type="entry name" value="BT_3987-like_N"/>
    <property type="match status" value="1"/>
</dbReference>
<dbReference type="RefSeq" id="WP_068821546.1">
    <property type="nucleotide sequence ID" value="NZ_LWHJ01000022.1"/>
</dbReference>
<dbReference type="EMBL" id="LWHJ01000022">
    <property type="protein sequence ID" value="OAQ40306.1"/>
    <property type="molecule type" value="Genomic_DNA"/>
</dbReference>
<feature type="signal peptide" evidence="1">
    <location>
        <begin position="1"/>
        <end position="21"/>
    </location>
</feature>
<keyword evidence="4" id="KW-1185">Reference proteome</keyword>
<accession>A0A179DGV0</accession>
<protein>
    <recommendedName>
        <fullName evidence="2">BT-3987-like N-terminal domain-containing protein</fullName>
    </recommendedName>
</protein>
<dbReference type="Gene3D" id="2.60.40.1740">
    <property type="entry name" value="hypothetical protein (bacova_03559)"/>
    <property type="match status" value="1"/>
</dbReference>
<keyword evidence="1" id="KW-0732">Signal</keyword>
<sequence length="188" mass="20131">MKILFNRVNILLFLFAGIAFAACEKDLSEINVGIETISIPQAFSDGTSNNDHAVPGTLNYGNAVNFKDDDANNKVNVFLGVSKSGEQSTEPFSVDITLRPDTINQLIAAGKPYLLLPSTAFTIPANITLAAGQTNASFNMVIDKATLKTFAGKQVAACISISNPSKYVLNPLARNVIVIIDVNKLNLK</sequence>
<dbReference type="AlphaFoldDB" id="A0A179DGV0"/>
<gene>
    <name evidence="3" type="ORF">A5893_04960</name>
</gene>
<proteinExistence type="predicted"/>
<reference evidence="3 4" key="1">
    <citation type="submission" date="2016-04" db="EMBL/GenBank/DDBJ databases">
        <authorList>
            <person name="Evans L.H."/>
            <person name="Alamgir A."/>
            <person name="Owens N."/>
            <person name="Weber N.D."/>
            <person name="Virtaneva K."/>
            <person name="Barbian K."/>
            <person name="Babar A."/>
            <person name="Rosenke K."/>
        </authorList>
    </citation>
    <scope>NUCLEOTIDE SEQUENCE [LARGE SCALE GENOMIC DNA]</scope>
    <source>
        <strain evidence="3 4">CCM 8644</strain>
    </source>
</reference>
<dbReference type="STRING" id="1826909.A5893_04960"/>
<evidence type="ECO:0000313" key="4">
    <source>
        <dbReference type="Proteomes" id="UP000078459"/>
    </source>
</evidence>
<evidence type="ECO:0000259" key="2">
    <source>
        <dbReference type="Pfam" id="PF08522"/>
    </source>
</evidence>
<name>A0A179DGV0_9SPHI</name>
<comment type="caution">
    <text evidence="3">The sequence shown here is derived from an EMBL/GenBank/DDBJ whole genome shotgun (WGS) entry which is preliminary data.</text>
</comment>
<organism evidence="3 4">
    <name type="scientific">Pedobacter psychrophilus</name>
    <dbReference type="NCBI Taxonomy" id="1826909"/>
    <lineage>
        <taxon>Bacteria</taxon>
        <taxon>Pseudomonadati</taxon>
        <taxon>Bacteroidota</taxon>
        <taxon>Sphingobacteriia</taxon>
        <taxon>Sphingobacteriales</taxon>
        <taxon>Sphingobacteriaceae</taxon>
        <taxon>Pedobacter</taxon>
    </lineage>
</organism>